<dbReference type="Proteomes" id="UP000315750">
    <property type="component" value="Chromosome"/>
</dbReference>
<sequence precursor="true">MSNILRISLFILFAGSPTMLGYAATPDGQLQINIIDPATQTPLPVRIELTNTRGRTVRLGKSAAGALGNHFYLTGQGVLGLKRGDYLFTLDAGPEYKTQRGDFKIERHADDSKVVEMHRFTDLEKEGWYAGDFDSVRNAKDLPLMAQVEALHFVPSVAWTYDGKKWSESPRNIMLPVDEVDPQAAGRKLGAYAARVEQPGGTLLLFADEPMVEKPFEVEAGWSTEKILLAAVEADLHVVAASPVEWELPVWIATDELSTVALLTRNDYGDYRQGSDKGTRPRDTSFYPGKQGQAQWEQAVYFHLLNCGLQVTPVAGSGSGANEMPLGSNRTYVYHANAFSPEAWWRGVEQGATVVTNGPLLRPQVGGQPPGTTFSLGNGGQVDYQVGLNLASRDARVEYLEVIKNGETFAEVRLSDWVAKKGQLPPVSFDSSGWFAVRAATTEEQKYQYALNSPYYVESTEGPRVSRESVEFFLAWLDELAELPADERSASEAEIAKAREFWQQLLSEANAP</sequence>
<reference evidence="2 3" key="1">
    <citation type="submission" date="2019-02" db="EMBL/GenBank/DDBJ databases">
        <title>Deep-cultivation of Planctomycetes and their phenomic and genomic characterization uncovers novel biology.</title>
        <authorList>
            <person name="Wiegand S."/>
            <person name="Jogler M."/>
            <person name="Boedeker C."/>
            <person name="Pinto D."/>
            <person name="Vollmers J."/>
            <person name="Rivas-Marin E."/>
            <person name="Kohn T."/>
            <person name="Peeters S.H."/>
            <person name="Heuer A."/>
            <person name="Rast P."/>
            <person name="Oberbeckmann S."/>
            <person name="Bunk B."/>
            <person name="Jeske O."/>
            <person name="Meyerdierks A."/>
            <person name="Storesund J.E."/>
            <person name="Kallscheuer N."/>
            <person name="Luecker S."/>
            <person name="Lage O.M."/>
            <person name="Pohl T."/>
            <person name="Merkel B.J."/>
            <person name="Hornburger P."/>
            <person name="Mueller R.-W."/>
            <person name="Bruemmer F."/>
            <person name="Labrenz M."/>
            <person name="Spormann A.M."/>
            <person name="Op den Camp H."/>
            <person name="Overmann J."/>
            <person name="Amann R."/>
            <person name="Jetten M.S.M."/>
            <person name="Mascher T."/>
            <person name="Medema M.H."/>
            <person name="Devos D.P."/>
            <person name="Kaster A.-K."/>
            <person name="Ovreas L."/>
            <person name="Rohde M."/>
            <person name="Galperin M.Y."/>
            <person name="Jogler C."/>
        </authorList>
    </citation>
    <scope>NUCLEOTIDE SEQUENCE [LARGE SCALE GENOMIC DNA]</scope>
    <source>
        <strain evidence="2 3">Pan181</strain>
    </source>
</reference>
<dbReference type="RefSeq" id="WP_145249197.1">
    <property type="nucleotide sequence ID" value="NZ_CP036278.1"/>
</dbReference>
<dbReference type="AlphaFoldDB" id="A0A518ASX9"/>
<dbReference type="OrthoDB" id="232833at2"/>
<name>A0A518ASX9_9BACT</name>
<organism evidence="2 3">
    <name type="scientific">Aeoliella mucimassa</name>
    <dbReference type="NCBI Taxonomy" id="2527972"/>
    <lineage>
        <taxon>Bacteria</taxon>
        <taxon>Pseudomonadati</taxon>
        <taxon>Planctomycetota</taxon>
        <taxon>Planctomycetia</taxon>
        <taxon>Pirellulales</taxon>
        <taxon>Lacipirellulaceae</taxon>
        <taxon>Aeoliella</taxon>
    </lineage>
</organism>
<feature type="signal peptide" evidence="1">
    <location>
        <begin position="1"/>
        <end position="23"/>
    </location>
</feature>
<gene>
    <name evidence="2" type="ORF">Pan181_40350</name>
</gene>
<evidence type="ECO:0000313" key="2">
    <source>
        <dbReference type="EMBL" id="QDU57812.1"/>
    </source>
</evidence>
<accession>A0A518ASX9</accession>
<feature type="chain" id="PRO_5021948777" evidence="1">
    <location>
        <begin position="24"/>
        <end position="512"/>
    </location>
</feature>
<keyword evidence="1" id="KW-0732">Signal</keyword>
<dbReference type="EMBL" id="CP036278">
    <property type="protein sequence ID" value="QDU57812.1"/>
    <property type="molecule type" value="Genomic_DNA"/>
</dbReference>
<protein>
    <submittedName>
        <fullName evidence="2">Uncharacterized protein</fullName>
    </submittedName>
</protein>
<evidence type="ECO:0000256" key="1">
    <source>
        <dbReference type="SAM" id="SignalP"/>
    </source>
</evidence>
<evidence type="ECO:0000313" key="3">
    <source>
        <dbReference type="Proteomes" id="UP000315750"/>
    </source>
</evidence>
<keyword evidence="3" id="KW-1185">Reference proteome</keyword>
<dbReference type="KEGG" id="amuc:Pan181_40350"/>
<proteinExistence type="predicted"/>